<dbReference type="SUPFAM" id="SSF47240">
    <property type="entry name" value="Ferritin-like"/>
    <property type="match status" value="1"/>
</dbReference>
<dbReference type="Gene3D" id="1.20.1260.10">
    <property type="match status" value="1"/>
</dbReference>
<reference evidence="4" key="2">
    <citation type="journal article" date="2021" name="PeerJ">
        <title>Extensive microbial diversity within the chicken gut microbiome revealed by metagenomics and culture.</title>
        <authorList>
            <person name="Gilroy R."/>
            <person name="Ravi A."/>
            <person name="Getino M."/>
            <person name="Pursley I."/>
            <person name="Horton D.L."/>
            <person name="Alikhan N.F."/>
            <person name="Baker D."/>
            <person name="Gharbi K."/>
            <person name="Hall N."/>
            <person name="Watson M."/>
            <person name="Adriaenssens E.M."/>
            <person name="Foster-Nyarko E."/>
            <person name="Jarju S."/>
            <person name="Secka A."/>
            <person name="Antonio M."/>
            <person name="Oren A."/>
            <person name="Chaudhuri R.R."/>
            <person name="La Ragione R."/>
            <person name="Hildebrand F."/>
            <person name="Pallen M.J."/>
        </authorList>
    </citation>
    <scope>NUCLEOTIDE SEQUENCE</scope>
    <source>
        <strain evidence="4">ChiSjej5B23-6657</strain>
    </source>
</reference>
<feature type="binding site" evidence="2">
    <location>
        <position position="68"/>
    </location>
    <ligand>
        <name>Mn(2+)</name>
        <dbReference type="ChEBI" id="CHEBI:29035"/>
        <label>1</label>
    </ligand>
</feature>
<reference evidence="4" key="1">
    <citation type="submission" date="2020-10" db="EMBL/GenBank/DDBJ databases">
        <authorList>
            <person name="Gilroy R."/>
        </authorList>
    </citation>
    <scope>NUCLEOTIDE SEQUENCE</scope>
    <source>
        <strain evidence="4">ChiSjej5B23-6657</strain>
    </source>
</reference>
<feature type="binding site" evidence="2">
    <location>
        <position position="136"/>
    </location>
    <ligand>
        <name>Mn(2+)</name>
        <dbReference type="ChEBI" id="CHEBI:29035"/>
        <label>1</label>
    </ligand>
</feature>
<evidence type="ECO:0000256" key="3">
    <source>
        <dbReference type="PIRSR" id="PIRSR607760-2"/>
    </source>
</evidence>
<dbReference type="AlphaFoldDB" id="A0A9D1JA07"/>
<dbReference type="InterPro" id="IPR039377">
    <property type="entry name" value="Mn_catalase_dom"/>
</dbReference>
<proteinExistence type="inferred from homology"/>
<dbReference type="Proteomes" id="UP000823912">
    <property type="component" value="Unassembled WGS sequence"/>
</dbReference>
<comment type="caution">
    <text evidence="4">The sequence shown here is derived from an EMBL/GenBank/DDBJ whole genome shotgun (WGS) entry which is preliminary data.</text>
</comment>
<keyword evidence="3" id="KW-0106">Calcium</keyword>
<dbReference type="InterPro" id="IPR012347">
    <property type="entry name" value="Ferritin-like"/>
</dbReference>
<gene>
    <name evidence="4" type="ORF">IAA55_01480</name>
</gene>
<dbReference type="InterPro" id="IPR007760">
    <property type="entry name" value="Mn_catalase"/>
</dbReference>
<evidence type="ECO:0000256" key="1">
    <source>
        <dbReference type="ARBA" id="ARBA00007644"/>
    </source>
</evidence>
<comment type="similarity">
    <text evidence="1">Belongs to the manganese catalase family.</text>
</comment>
<evidence type="ECO:0000256" key="2">
    <source>
        <dbReference type="PIRSR" id="PIRSR607760-1"/>
    </source>
</evidence>
<protein>
    <submittedName>
        <fullName evidence="4">Manganese catalase family protein</fullName>
    </submittedName>
</protein>
<keyword evidence="2" id="KW-0464">Manganese</keyword>
<dbReference type="Pfam" id="PF05067">
    <property type="entry name" value="Mn_catalase"/>
    <property type="match status" value="1"/>
</dbReference>
<dbReference type="InterPro" id="IPR009078">
    <property type="entry name" value="Ferritin-like_SF"/>
</dbReference>
<feature type="binding site" evidence="2">
    <location>
        <position position="169"/>
    </location>
    <ligand>
        <name>Mn(2+)</name>
        <dbReference type="ChEBI" id="CHEBI:29035"/>
        <label>1</label>
    </ligand>
</feature>
<accession>A0A9D1JA07</accession>
<evidence type="ECO:0000313" key="4">
    <source>
        <dbReference type="EMBL" id="HIR69932.1"/>
    </source>
</evidence>
<organism evidence="4 5">
    <name type="scientific">Candidatus Pullilachnospira gallistercoris</name>
    <dbReference type="NCBI Taxonomy" id="2840911"/>
    <lineage>
        <taxon>Bacteria</taxon>
        <taxon>Bacillati</taxon>
        <taxon>Bacillota</taxon>
        <taxon>Clostridia</taxon>
        <taxon>Lachnospirales</taxon>
        <taxon>Lachnospiraceae</taxon>
        <taxon>Lachnospiraceae incertae sedis</taxon>
        <taxon>Candidatus Pullilachnospira</taxon>
    </lineage>
</organism>
<sequence>MWNYEKRLQYPVNISQKNPAMAQVIITQLGGPDGELAASMRYISQRYVMPYREVAGLLTDIGTEELAHLEIISAIVHQLTEGLSPEELKAAGFDKYYVDHTLGVYPQAASGTPFSATYFQSKGDPITDLFEDMAAEQKARTTYDNILRLVKDPEICDPIRFLRAREVVHFQRFGEALRIVQDHLDSDNFYAFNPAFDAGAGSVGRIGKNSNCSSANNRSQTGGCGNGNNCGCTRN</sequence>
<feature type="binding site" evidence="3">
    <location>
        <position position="60"/>
    </location>
    <ligand>
        <name>Ca(2+)</name>
        <dbReference type="ChEBI" id="CHEBI:29108"/>
    </ligand>
</feature>
<comment type="cofactor">
    <cofactor evidence="3">
        <name>Ca(2+)</name>
        <dbReference type="ChEBI" id="CHEBI:29108"/>
    </cofactor>
    <text evidence="3">Binds 1 Ca(2+) ion per subunit.</text>
</comment>
<comment type="cofactor">
    <cofactor evidence="2">
        <name>Mn(2+)</name>
        <dbReference type="ChEBI" id="CHEBI:29035"/>
    </cofactor>
    <text evidence="2">Binds 2 manganese ions per subunit.</text>
</comment>
<evidence type="ECO:0000313" key="5">
    <source>
        <dbReference type="Proteomes" id="UP000823912"/>
    </source>
</evidence>
<dbReference type="CDD" id="cd01051">
    <property type="entry name" value="Mn_catalase"/>
    <property type="match status" value="1"/>
</dbReference>
<feature type="binding site" evidence="2">
    <location>
        <position position="35"/>
    </location>
    <ligand>
        <name>Mn(2+)</name>
        <dbReference type="ChEBI" id="CHEBI:29035"/>
        <label>1</label>
    </ligand>
</feature>
<dbReference type="GO" id="GO:0046872">
    <property type="term" value="F:metal ion binding"/>
    <property type="evidence" value="ECO:0007669"/>
    <property type="project" value="UniProtKB-KW"/>
</dbReference>
<name>A0A9D1JA07_9FIRM</name>
<keyword evidence="2" id="KW-0479">Metal-binding</keyword>
<feature type="binding site" evidence="2">
    <location>
        <position position="65"/>
    </location>
    <ligand>
        <name>Mn(2+)</name>
        <dbReference type="ChEBI" id="CHEBI:29035"/>
        <label>1</label>
    </ligand>
</feature>
<dbReference type="EMBL" id="DVHM01000028">
    <property type="protein sequence ID" value="HIR69932.1"/>
    <property type="molecule type" value="Genomic_DNA"/>
</dbReference>